<name>A0A1N6DIX4_9BACT</name>
<keyword evidence="1" id="KW-0472">Membrane</keyword>
<dbReference type="RefSeq" id="WP_234982100.1">
    <property type="nucleotide sequence ID" value="NZ_FSRC01000001.1"/>
</dbReference>
<reference evidence="3" key="1">
    <citation type="submission" date="2016-11" db="EMBL/GenBank/DDBJ databases">
        <authorList>
            <person name="Varghese N."/>
            <person name="Submissions S."/>
        </authorList>
    </citation>
    <scope>NUCLEOTIDE SEQUENCE [LARGE SCALE GENOMIC DNA]</scope>
    <source>
        <strain evidence="3">DSM 15292</strain>
    </source>
</reference>
<evidence type="ECO:0000313" key="2">
    <source>
        <dbReference type="EMBL" id="SIN70667.1"/>
    </source>
</evidence>
<organism evidence="2 3">
    <name type="scientific">Algoriphagus halophilus</name>
    <dbReference type="NCBI Taxonomy" id="226505"/>
    <lineage>
        <taxon>Bacteria</taxon>
        <taxon>Pseudomonadati</taxon>
        <taxon>Bacteroidota</taxon>
        <taxon>Cytophagia</taxon>
        <taxon>Cytophagales</taxon>
        <taxon>Cyclobacteriaceae</taxon>
        <taxon>Algoriphagus</taxon>
    </lineage>
</organism>
<gene>
    <name evidence="2" type="ORF">SAMN05444394_0973</name>
</gene>
<protein>
    <recommendedName>
        <fullName evidence="4">Yip1 domain-containing protein</fullName>
    </recommendedName>
</protein>
<feature type="transmembrane region" description="Helical" evidence="1">
    <location>
        <begin position="129"/>
        <end position="149"/>
    </location>
</feature>
<proteinExistence type="predicted"/>
<evidence type="ECO:0000256" key="1">
    <source>
        <dbReference type="SAM" id="Phobius"/>
    </source>
</evidence>
<sequence>MNDIAKLDGIPNNLLDLDENHQKMAKPLSIEAQRLKETIDFDKRIYFFILVILFLSIRYLTNTLILESIPDYDALESRGDFMIFHIFNALNYIWTPFALLWKFTAISFLFWLGAFFLGYKVPYKELWKFALVAEVIFIFPELIRLLVYLNPSSSVTFQEIDEYRPFSLLSLLGSENVAAQYHYALGTVNIFEIFYGILWLYGFHMISNRGLGECSIVVLISYYFPLLIWLIFYILVYKG</sequence>
<keyword evidence="1" id="KW-1133">Transmembrane helix</keyword>
<feature type="transmembrane region" description="Helical" evidence="1">
    <location>
        <begin position="92"/>
        <end position="117"/>
    </location>
</feature>
<accession>A0A1N6DIX4</accession>
<keyword evidence="3" id="KW-1185">Reference proteome</keyword>
<evidence type="ECO:0000313" key="3">
    <source>
        <dbReference type="Proteomes" id="UP000185221"/>
    </source>
</evidence>
<dbReference type="Proteomes" id="UP000185221">
    <property type="component" value="Unassembled WGS sequence"/>
</dbReference>
<feature type="transmembrane region" description="Helical" evidence="1">
    <location>
        <begin position="214"/>
        <end position="236"/>
    </location>
</feature>
<feature type="transmembrane region" description="Helical" evidence="1">
    <location>
        <begin position="44"/>
        <end position="61"/>
    </location>
</feature>
<evidence type="ECO:0008006" key="4">
    <source>
        <dbReference type="Google" id="ProtNLM"/>
    </source>
</evidence>
<dbReference type="AlphaFoldDB" id="A0A1N6DIX4"/>
<dbReference type="EMBL" id="FSRC01000001">
    <property type="protein sequence ID" value="SIN70667.1"/>
    <property type="molecule type" value="Genomic_DNA"/>
</dbReference>
<keyword evidence="1" id="KW-0812">Transmembrane</keyword>
<feature type="transmembrane region" description="Helical" evidence="1">
    <location>
        <begin position="181"/>
        <end position="202"/>
    </location>
</feature>